<gene>
    <name evidence="1" type="ORF">CFD26_104081</name>
</gene>
<accession>A0A229YQW0</accession>
<keyword evidence="2" id="KW-1185">Reference proteome</keyword>
<dbReference type="STRING" id="1245748.A0A229YQW0"/>
<comment type="caution">
    <text evidence="1">The sequence shown here is derived from an EMBL/GenBank/DDBJ whole genome shotgun (WGS) entry which is preliminary data.</text>
</comment>
<dbReference type="Proteomes" id="UP000215289">
    <property type="component" value="Unassembled WGS sequence"/>
</dbReference>
<dbReference type="AlphaFoldDB" id="A0A229YQW0"/>
<dbReference type="EMBL" id="NIDN02000053">
    <property type="protein sequence ID" value="RLL98396.1"/>
    <property type="molecule type" value="Genomic_DNA"/>
</dbReference>
<reference evidence="1 2" key="1">
    <citation type="submission" date="2018-08" db="EMBL/GenBank/DDBJ databases">
        <title>Draft genome sequences of two Aspergillus turcosus clinical strains isolated from bronchoalveolar lavage fluid: one azole-susceptible and the other azole-resistant.</title>
        <authorList>
            <person name="Parent-Michaud M."/>
            <person name="Dufresne P.J."/>
            <person name="Fournier E."/>
            <person name="Martineau C."/>
            <person name="Moreira S."/>
            <person name="Perkins V."/>
            <person name="De Repentigny L."/>
            <person name="Dufresne S.F."/>
        </authorList>
    </citation>
    <scope>NUCLEOTIDE SEQUENCE [LARGE SCALE GENOMIC DNA]</scope>
    <source>
        <strain evidence="1">HMR AF 1038</strain>
    </source>
</reference>
<evidence type="ECO:0000313" key="2">
    <source>
        <dbReference type="Proteomes" id="UP000215289"/>
    </source>
</evidence>
<organism evidence="1 2">
    <name type="scientific">Aspergillus turcosus</name>
    <dbReference type="NCBI Taxonomy" id="1245748"/>
    <lineage>
        <taxon>Eukaryota</taxon>
        <taxon>Fungi</taxon>
        <taxon>Dikarya</taxon>
        <taxon>Ascomycota</taxon>
        <taxon>Pezizomycotina</taxon>
        <taxon>Eurotiomycetes</taxon>
        <taxon>Eurotiomycetidae</taxon>
        <taxon>Eurotiales</taxon>
        <taxon>Aspergillaceae</taxon>
        <taxon>Aspergillus</taxon>
        <taxon>Aspergillus subgen. Fumigati</taxon>
    </lineage>
</organism>
<protein>
    <submittedName>
        <fullName evidence="1">Uncharacterized protein</fullName>
    </submittedName>
</protein>
<name>A0A229YQW0_9EURO</name>
<sequence length="263" mass="29952">MSQIEESHSRREMRKALRNMALGVKGLGVDEFDLQQLKSLYIRIDLMTLDGRSPQKPSYFAPYPGHLLPDPDEDALGRAYKGLDGETELSLTRPASRAYVMNIYLSTYISYCVRFAKEERAPWTSKCVGDYPFTGLYKDEQPEFGCYRITDLNGPTHPHVKAIMYNNMVATDSTILCGELLPILRIMLTQFWKARFIHQMVSPVLIFSLMGLKARVIEAYFDGQTLVLRPTKMYDFTHGNDAAFKIFAQWWMGGPVGNTVQAP</sequence>
<dbReference type="OrthoDB" id="4177740at2759"/>
<proteinExistence type="predicted"/>
<evidence type="ECO:0000313" key="1">
    <source>
        <dbReference type="EMBL" id="RLL98396.1"/>
    </source>
</evidence>